<sequence length="124" mass="13063">MLASAGYLVALGLTCLVEVPLFLVGCRSMGWLGGTRGGTVLLWWQAALLGLGANLLTHPLLWSVSLRLDSVGQLLGAEAGVVVVEALITWTVVRRQLGWSLLLSLGTNSASLLVGSLLMPLVLR</sequence>
<dbReference type="Proteomes" id="UP000704762">
    <property type="component" value="Unassembled WGS sequence"/>
</dbReference>
<evidence type="ECO:0000256" key="1">
    <source>
        <dbReference type="SAM" id="Phobius"/>
    </source>
</evidence>
<feature type="transmembrane region" description="Helical" evidence="1">
    <location>
        <begin position="74"/>
        <end position="93"/>
    </location>
</feature>
<keyword evidence="1" id="KW-1133">Transmembrane helix</keyword>
<gene>
    <name evidence="2" type="ORF">JOE57_000299</name>
</gene>
<accession>A0ABS2RF67</accession>
<dbReference type="EMBL" id="JAFBCF010000001">
    <property type="protein sequence ID" value="MBM7797378.1"/>
    <property type="molecule type" value="Genomic_DNA"/>
</dbReference>
<evidence type="ECO:0008006" key="4">
    <source>
        <dbReference type="Google" id="ProtNLM"/>
    </source>
</evidence>
<keyword evidence="1" id="KW-0812">Transmembrane</keyword>
<proteinExistence type="predicted"/>
<comment type="caution">
    <text evidence="2">The sequence shown here is derived from an EMBL/GenBank/DDBJ whole genome shotgun (WGS) entry which is preliminary data.</text>
</comment>
<protein>
    <recommendedName>
        <fullName evidence="4">CAAX protease self-immunity</fullName>
    </recommendedName>
</protein>
<feature type="transmembrane region" description="Helical" evidence="1">
    <location>
        <begin position="99"/>
        <end position="123"/>
    </location>
</feature>
<evidence type="ECO:0000313" key="2">
    <source>
        <dbReference type="EMBL" id="MBM7797378.1"/>
    </source>
</evidence>
<organism evidence="2 3">
    <name type="scientific">Microlunatus panaciterrae</name>
    <dbReference type="NCBI Taxonomy" id="400768"/>
    <lineage>
        <taxon>Bacteria</taxon>
        <taxon>Bacillati</taxon>
        <taxon>Actinomycetota</taxon>
        <taxon>Actinomycetes</taxon>
        <taxon>Propionibacteriales</taxon>
        <taxon>Propionibacteriaceae</taxon>
        <taxon>Microlunatus</taxon>
    </lineage>
</organism>
<reference evidence="2 3" key="1">
    <citation type="submission" date="2021-01" db="EMBL/GenBank/DDBJ databases">
        <title>Sequencing the genomes of 1000 actinobacteria strains.</title>
        <authorList>
            <person name="Klenk H.-P."/>
        </authorList>
    </citation>
    <scope>NUCLEOTIDE SEQUENCE [LARGE SCALE GENOMIC DNA]</scope>
    <source>
        <strain evidence="2 3">DSM 18662</strain>
    </source>
</reference>
<name>A0ABS2RF67_9ACTN</name>
<keyword evidence="3" id="KW-1185">Reference proteome</keyword>
<keyword evidence="1" id="KW-0472">Membrane</keyword>
<evidence type="ECO:0000313" key="3">
    <source>
        <dbReference type="Proteomes" id="UP000704762"/>
    </source>
</evidence>
<dbReference type="RefSeq" id="WP_204916078.1">
    <property type="nucleotide sequence ID" value="NZ_BAAAQP010000003.1"/>
</dbReference>
<feature type="transmembrane region" description="Helical" evidence="1">
    <location>
        <begin position="41"/>
        <end position="62"/>
    </location>
</feature>